<organism evidence="6">
    <name type="scientific">Phaeodactylum tricornutum</name>
    <name type="common">Diatom</name>
    <dbReference type="NCBI Taxonomy" id="2850"/>
    <lineage>
        <taxon>Eukaryota</taxon>
        <taxon>Sar</taxon>
        <taxon>Stramenopiles</taxon>
        <taxon>Ochrophyta</taxon>
        <taxon>Bacillariophyta</taxon>
        <taxon>Bacillariophyceae</taxon>
        <taxon>Bacillariophycidae</taxon>
        <taxon>Naviculales</taxon>
        <taxon>Phaeodactylaceae</taxon>
        <taxon>Phaeodactylum</taxon>
    </lineage>
</organism>
<keyword evidence="3 5" id="KW-1133">Transmembrane helix</keyword>
<dbReference type="Proteomes" id="UP000836788">
    <property type="component" value="Chromosome 11"/>
</dbReference>
<evidence type="ECO:0008006" key="7">
    <source>
        <dbReference type="Google" id="ProtNLM"/>
    </source>
</evidence>
<protein>
    <recommendedName>
        <fullName evidence="7">Major facilitator superfamily (MFS) profile domain-containing protein</fullName>
    </recommendedName>
</protein>
<gene>
    <name evidence="6" type="ORF">PTTT1_LOCUS8616</name>
</gene>
<feature type="transmembrane region" description="Helical" evidence="5">
    <location>
        <begin position="358"/>
        <end position="375"/>
    </location>
</feature>
<reference evidence="6" key="1">
    <citation type="submission" date="2022-02" db="EMBL/GenBank/DDBJ databases">
        <authorList>
            <person name="Giguere J D."/>
        </authorList>
    </citation>
    <scope>NUCLEOTIDE SEQUENCE</scope>
    <source>
        <strain evidence="6">CCAP 1055/1</strain>
    </source>
</reference>
<keyword evidence="2 5" id="KW-0812">Transmembrane</keyword>
<feature type="transmembrane region" description="Helical" evidence="5">
    <location>
        <begin position="123"/>
        <end position="151"/>
    </location>
</feature>
<dbReference type="AlphaFoldDB" id="A0A8J9S1E7"/>
<dbReference type="PANTHER" id="PTHR23510">
    <property type="entry name" value="INNER MEMBRANE TRANSPORT PROTEIN YAJR"/>
    <property type="match status" value="1"/>
</dbReference>
<proteinExistence type="predicted"/>
<feature type="transmembrane region" description="Helical" evidence="5">
    <location>
        <begin position="326"/>
        <end position="346"/>
    </location>
</feature>
<evidence type="ECO:0000256" key="1">
    <source>
        <dbReference type="ARBA" id="ARBA00004141"/>
    </source>
</evidence>
<dbReference type="GO" id="GO:0016020">
    <property type="term" value="C:membrane"/>
    <property type="evidence" value="ECO:0007669"/>
    <property type="project" value="UniProtKB-SubCell"/>
</dbReference>
<feature type="transmembrane region" description="Helical" evidence="5">
    <location>
        <begin position="468"/>
        <end position="487"/>
    </location>
</feature>
<dbReference type="Gene3D" id="1.20.1250.20">
    <property type="entry name" value="MFS general substrate transporter like domains"/>
    <property type="match status" value="1"/>
</dbReference>
<dbReference type="InterPro" id="IPR036259">
    <property type="entry name" value="MFS_trans_sf"/>
</dbReference>
<accession>A0A8J9S1E7</accession>
<dbReference type="PANTHER" id="PTHR23510:SF64">
    <property type="entry name" value="INNER MEMBRANE TRANSPORT PROTEIN YAJR"/>
    <property type="match status" value="1"/>
</dbReference>
<evidence type="ECO:0000256" key="2">
    <source>
        <dbReference type="ARBA" id="ARBA00022692"/>
    </source>
</evidence>
<feature type="transmembrane region" description="Helical" evidence="5">
    <location>
        <begin position="6"/>
        <end position="23"/>
    </location>
</feature>
<comment type="subcellular location">
    <subcellularLocation>
        <location evidence="1">Membrane</location>
        <topology evidence="1">Multi-pass membrane protein</topology>
    </subcellularLocation>
</comment>
<dbReference type="SUPFAM" id="SSF103473">
    <property type="entry name" value="MFS general substrate transporter"/>
    <property type="match status" value="1"/>
</dbReference>
<feature type="transmembrane region" description="Helical" evidence="5">
    <location>
        <begin position="67"/>
        <end position="85"/>
    </location>
</feature>
<evidence type="ECO:0000256" key="4">
    <source>
        <dbReference type="ARBA" id="ARBA00023136"/>
    </source>
</evidence>
<dbReference type="InterPro" id="IPR011701">
    <property type="entry name" value="MFS"/>
</dbReference>
<evidence type="ECO:0000256" key="3">
    <source>
        <dbReference type="ARBA" id="ARBA00022989"/>
    </source>
</evidence>
<evidence type="ECO:0000313" key="6">
    <source>
        <dbReference type="EMBL" id="CAG9278978.1"/>
    </source>
</evidence>
<dbReference type="EMBL" id="OU594952">
    <property type="protein sequence ID" value="CAG9278978.1"/>
    <property type="molecule type" value="Genomic_DNA"/>
</dbReference>
<feature type="transmembrane region" description="Helical" evidence="5">
    <location>
        <begin position="284"/>
        <end position="306"/>
    </location>
</feature>
<keyword evidence="4 5" id="KW-0472">Membrane</keyword>
<evidence type="ECO:0000256" key="5">
    <source>
        <dbReference type="SAM" id="Phobius"/>
    </source>
</evidence>
<name>A0A8J9S1E7_PHATR</name>
<sequence length="496" mass="54979">MQVFHLTLNLISAFLYCMNYYIVEPSSTMYVNRLGAHDAMSGTLIGMMPLAAFASSLPYSIWTNRSFRQPFIASGVLLICGNLLYSMADRFQRIDIALAGRFIAGLGAPKCIIRRYMADTTPLALRTSVNAGFGMVVAAGSAMGPAMAVMLNRIEYTVAFPYIGVISLNGLTLPGYFMASLWLTFTVIVLLTFEEPDREGLEEQKLLESQGDILVSPTNRSTTDNSTSYRNQYNGSIIGHYGKYSEIHDSDDRSFEIKSQQLSQDIPLGYELPEDSTFWHRIHYFFALITWPVRLCLGLLFCKVFTIETLVSATSALSKNRYGWQVNQVGTLGFIIGCLVIPFSILVGRLSMSHQDHVLMLWLVGTGCLGMFLLIDLSDLVETQDRHYNEGHPLAVGPNRYICGYFLSYLSIQSFEGVIGSTLSKVIPTALASGTINSGLLATMVDTFGRACGDLFISAVGFVNLRQLMNLLFIPGFAIMLICFVVIERFRDLLSV</sequence>
<dbReference type="GO" id="GO:0022857">
    <property type="term" value="F:transmembrane transporter activity"/>
    <property type="evidence" value="ECO:0007669"/>
    <property type="project" value="InterPro"/>
</dbReference>
<feature type="transmembrane region" description="Helical" evidence="5">
    <location>
        <begin position="171"/>
        <end position="193"/>
    </location>
</feature>
<dbReference type="InterPro" id="IPR051068">
    <property type="entry name" value="MFS_Domain-Containing_Protein"/>
</dbReference>
<dbReference type="Pfam" id="PF07690">
    <property type="entry name" value="MFS_1"/>
    <property type="match status" value="1"/>
</dbReference>